<dbReference type="EMBL" id="CADCVA010000001">
    <property type="protein sequence ID" value="CAA9397287.1"/>
    <property type="molecule type" value="Genomic_DNA"/>
</dbReference>
<organism evidence="2">
    <name type="scientific">uncultured Rubrobacteraceae bacterium</name>
    <dbReference type="NCBI Taxonomy" id="349277"/>
    <lineage>
        <taxon>Bacteria</taxon>
        <taxon>Bacillati</taxon>
        <taxon>Actinomycetota</taxon>
        <taxon>Rubrobacteria</taxon>
        <taxon>Rubrobacterales</taxon>
        <taxon>Rubrobacteraceae</taxon>
        <taxon>environmental samples</taxon>
    </lineage>
</organism>
<evidence type="ECO:0000256" key="1">
    <source>
        <dbReference type="SAM" id="MobiDB-lite"/>
    </source>
</evidence>
<feature type="non-terminal residue" evidence="2">
    <location>
        <position position="109"/>
    </location>
</feature>
<feature type="compositionally biased region" description="Basic residues" evidence="1">
    <location>
        <begin position="50"/>
        <end position="67"/>
    </location>
</feature>
<proteinExistence type="predicted"/>
<evidence type="ECO:0000313" key="2">
    <source>
        <dbReference type="EMBL" id="CAA9397287.1"/>
    </source>
</evidence>
<keyword evidence="2" id="KW-0645">Protease</keyword>
<feature type="non-terminal residue" evidence="2">
    <location>
        <position position="1"/>
    </location>
</feature>
<dbReference type="GO" id="GO:0008233">
    <property type="term" value="F:peptidase activity"/>
    <property type="evidence" value="ECO:0007669"/>
    <property type="project" value="UniProtKB-KW"/>
</dbReference>
<feature type="compositionally biased region" description="Basic residues" evidence="1">
    <location>
        <begin position="97"/>
        <end position="109"/>
    </location>
</feature>
<accession>A0A6J4NW41</accession>
<sequence length="109" mass="12613">AKHTNVAWRSGPFRLFHRDQAGDRDRAGSYRGAPLQSHPAQRRFHADGARRRRASKSHPAHVRKAGCGHHDGGPQQRQSRRHQVPQRASRTLPGRPQQRRPHRQHRTRL</sequence>
<name>A0A6J4NW41_9ACTN</name>
<gene>
    <name evidence="2" type="ORF">AVDCRST_MAG82-6</name>
</gene>
<dbReference type="GO" id="GO:0006508">
    <property type="term" value="P:proteolysis"/>
    <property type="evidence" value="ECO:0007669"/>
    <property type="project" value="UniProtKB-KW"/>
</dbReference>
<dbReference type="AlphaFoldDB" id="A0A6J4NW41"/>
<feature type="region of interest" description="Disordered" evidence="1">
    <location>
        <begin position="1"/>
        <end position="109"/>
    </location>
</feature>
<protein>
    <submittedName>
        <fullName evidence="2">ATP-dependent Clp protease adaptor protein ClpS</fullName>
    </submittedName>
</protein>
<feature type="compositionally biased region" description="Basic and acidic residues" evidence="1">
    <location>
        <begin position="16"/>
        <end position="28"/>
    </location>
</feature>
<reference evidence="2" key="1">
    <citation type="submission" date="2020-02" db="EMBL/GenBank/DDBJ databases">
        <authorList>
            <person name="Meier V. D."/>
        </authorList>
    </citation>
    <scope>NUCLEOTIDE SEQUENCE</scope>
    <source>
        <strain evidence="2">AVDCRST_MAG82</strain>
    </source>
</reference>
<keyword evidence="2" id="KW-0378">Hydrolase</keyword>